<feature type="coiled-coil region" evidence="3">
    <location>
        <begin position="103"/>
        <end position="130"/>
    </location>
</feature>
<gene>
    <name evidence="5" type="ORF">ACHAWU_000845</name>
</gene>
<organism evidence="5 6">
    <name type="scientific">Discostella pseudostelligera</name>
    <dbReference type="NCBI Taxonomy" id="259834"/>
    <lineage>
        <taxon>Eukaryota</taxon>
        <taxon>Sar</taxon>
        <taxon>Stramenopiles</taxon>
        <taxon>Ochrophyta</taxon>
        <taxon>Bacillariophyta</taxon>
        <taxon>Coscinodiscophyceae</taxon>
        <taxon>Thalassiosirophycidae</taxon>
        <taxon>Stephanodiscales</taxon>
        <taxon>Stephanodiscaceae</taxon>
        <taxon>Discostella</taxon>
    </lineage>
</organism>
<keyword evidence="1" id="KW-0677">Repeat</keyword>
<evidence type="ECO:0000256" key="1">
    <source>
        <dbReference type="ARBA" id="ARBA00022737"/>
    </source>
</evidence>
<dbReference type="PANTHER" id="PTHR11242:SF0">
    <property type="entry name" value="TPR_REGION DOMAIN-CONTAINING PROTEIN"/>
    <property type="match status" value="1"/>
</dbReference>
<evidence type="ECO:0000256" key="4">
    <source>
        <dbReference type="SAM" id="MobiDB-lite"/>
    </source>
</evidence>
<evidence type="ECO:0000256" key="2">
    <source>
        <dbReference type="ARBA" id="ARBA00022803"/>
    </source>
</evidence>
<accession>A0ABD3MC92</accession>
<reference evidence="5 6" key="1">
    <citation type="submission" date="2024-10" db="EMBL/GenBank/DDBJ databases">
        <title>Updated reference genomes for cyclostephanoid diatoms.</title>
        <authorList>
            <person name="Roberts W.R."/>
            <person name="Alverson A.J."/>
        </authorList>
    </citation>
    <scope>NUCLEOTIDE SEQUENCE [LARGE SCALE GENOMIC DNA]</scope>
    <source>
        <strain evidence="5 6">AJA232-27</strain>
    </source>
</reference>
<dbReference type="AlphaFoldDB" id="A0ABD3MC92"/>
<proteinExistence type="predicted"/>
<dbReference type="Gene3D" id="1.25.40.10">
    <property type="entry name" value="Tetratricopeptide repeat domain"/>
    <property type="match status" value="1"/>
</dbReference>
<evidence type="ECO:0000256" key="3">
    <source>
        <dbReference type="SAM" id="Coils"/>
    </source>
</evidence>
<dbReference type="InterPro" id="IPR011990">
    <property type="entry name" value="TPR-like_helical_dom_sf"/>
</dbReference>
<dbReference type="EMBL" id="JALLBG020000200">
    <property type="protein sequence ID" value="KAL3759546.1"/>
    <property type="molecule type" value="Genomic_DNA"/>
</dbReference>
<dbReference type="Proteomes" id="UP001530293">
    <property type="component" value="Unassembled WGS sequence"/>
</dbReference>
<dbReference type="PANTHER" id="PTHR11242">
    <property type="entry name" value="ARYL HYDROCARBON RECEPTOR INTERACTING PROTEIN RELATED"/>
    <property type="match status" value="1"/>
</dbReference>
<keyword evidence="2" id="KW-0802">TPR repeat</keyword>
<evidence type="ECO:0000313" key="5">
    <source>
        <dbReference type="EMBL" id="KAL3759546.1"/>
    </source>
</evidence>
<keyword evidence="6" id="KW-1185">Reference proteome</keyword>
<feature type="region of interest" description="Disordered" evidence="4">
    <location>
        <begin position="64"/>
        <end position="90"/>
    </location>
</feature>
<sequence>MSNPDSSGVLEVGAANDPDDIVDVDVDADSAACCLEATPTETKKMFFTTSDLIERMNSAIRDANDDIPISTSKSLENSDGRSGGNTGGFELQMKLPDGSYRRAEQKEIAAADFQTKMKQASERIVGLNSQQKMEWAKCQRLQGNALFAKGEYTEAMDVYLTCLVAMDQSCPSPTKSTDDKTTSDLAANDDASDNRLLQLQMESEIKLPVLLNLALCSLKMGMLSKAEKFCNFALETELGKKSPKASFCRGRARLLMGKYGAAETDLNKALNLLRAKRGMSAELENGDVKDGEDEEAVILREKLKLQKLVHQAQKNRNQQKKAMEKMFQPYQNEGCGDATHVEITRTTTPSLYPEKKCLPKITPILQRNDDGDNTDEEVDCQPTYVHWYLQMMGRCAQKILDMIGDDEERNEVDAPIDQDLLNRLMECKKDA</sequence>
<keyword evidence="3" id="KW-0175">Coiled coil</keyword>
<dbReference type="SMART" id="SM00028">
    <property type="entry name" value="TPR"/>
    <property type="match status" value="3"/>
</dbReference>
<evidence type="ECO:0000313" key="6">
    <source>
        <dbReference type="Proteomes" id="UP001530293"/>
    </source>
</evidence>
<comment type="caution">
    <text evidence="5">The sequence shown here is derived from an EMBL/GenBank/DDBJ whole genome shotgun (WGS) entry which is preliminary data.</text>
</comment>
<dbReference type="InterPro" id="IPR039663">
    <property type="entry name" value="AIP/AIPL1/TTC9"/>
</dbReference>
<protein>
    <submittedName>
        <fullName evidence="5">Uncharacterized protein</fullName>
    </submittedName>
</protein>
<dbReference type="SUPFAM" id="SSF48452">
    <property type="entry name" value="TPR-like"/>
    <property type="match status" value="1"/>
</dbReference>
<name>A0ABD3MC92_9STRA</name>
<dbReference type="InterPro" id="IPR019734">
    <property type="entry name" value="TPR_rpt"/>
</dbReference>